<evidence type="ECO:0000256" key="1">
    <source>
        <dbReference type="ARBA" id="ARBA00022679"/>
    </source>
</evidence>
<dbReference type="InterPro" id="IPR029044">
    <property type="entry name" value="Nucleotide-diphossugar_trans"/>
</dbReference>
<organism evidence="4">
    <name type="scientific">marine sediment metagenome</name>
    <dbReference type="NCBI Taxonomy" id="412755"/>
    <lineage>
        <taxon>unclassified sequences</taxon>
        <taxon>metagenomes</taxon>
        <taxon>ecological metagenomes</taxon>
    </lineage>
</organism>
<dbReference type="PANTHER" id="PTHR43584">
    <property type="entry name" value="NUCLEOTIDYL TRANSFERASE"/>
    <property type="match status" value="1"/>
</dbReference>
<dbReference type="GO" id="GO:0016779">
    <property type="term" value="F:nucleotidyltransferase activity"/>
    <property type="evidence" value="ECO:0007669"/>
    <property type="project" value="UniProtKB-KW"/>
</dbReference>
<evidence type="ECO:0000259" key="3">
    <source>
        <dbReference type="Pfam" id="PF12804"/>
    </source>
</evidence>
<dbReference type="InterPro" id="IPR050065">
    <property type="entry name" value="GlmU-like"/>
</dbReference>
<dbReference type="AlphaFoldDB" id="A0A0F9LMC7"/>
<dbReference type="InterPro" id="IPR025877">
    <property type="entry name" value="MobA-like_NTP_Trfase"/>
</dbReference>
<dbReference type="CDD" id="cd02523">
    <property type="entry name" value="PC_cytidylyltransferase"/>
    <property type="match status" value="1"/>
</dbReference>
<keyword evidence="2" id="KW-0548">Nucleotidyltransferase</keyword>
<evidence type="ECO:0000256" key="2">
    <source>
        <dbReference type="ARBA" id="ARBA00022695"/>
    </source>
</evidence>
<dbReference type="Pfam" id="PF12804">
    <property type="entry name" value="NTP_transf_3"/>
    <property type="match status" value="1"/>
</dbReference>
<name>A0A0F9LMC7_9ZZZZ</name>
<keyword evidence="1" id="KW-0808">Transferase</keyword>
<dbReference type="PANTHER" id="PTHR43584:SF8">
    <property type="entry name" value="N-ACETYLMURAMATE ALPHA-1-PHOSPHATE URIDYLYLTRANSFERASE"/>
    <property type="match status" value="1"/>
</dbReference>
<protein>
    <recommendedName>
        <fullName evidence="3">MobA-like NTP transferase domain-containing protein</fullName>
    </recommendedName>
</protein>
<gene>
    <name evidence="4" type="ORF">LCGC14_1563800</name>
</gene>
<proteinExistence type="predicted"/>
<reference evidence="4" key="1">
    <citation type="journal article" date="2015" name="Nature">
        <title>Complex archaea that bridge the gap between prokaryotes and eukaryotes.</title>
        <authorList>
            <person name="Spang A."/>
            <person name="Saw J.H."/>
            <person name="Jorgensen S.L."/>
            <person name="Zaremba-Niedzwiedzka K."/>
            <person name="Martijn J."/>
            <person name="Lind A.E."/>
            <person name="van Eijk R."/>
            <person name="Schleper C."/>
            <person name="Guy L."/>
            <person name="Ettema T.J."/>
        </authorList>
    </citation>
    <scope>NUCLEOTIDE SEQUENCE</scope>
</reference>
<evidence type="ECO:0000313" key="4">
    <source>
        <dbReference type="EMBL" id="KKM40529.1"/>
    </source>
</evidence>
<dbReference type="EMBL" id="LAZR01012108">
    <property type="protein sequence ID" value="KKM40529.1"/>
    <property type="molecule type" value="Genomic_DNA"/>
</dbReference>
<dbReference type="Gene3D" id="3.90.550.10">
    <property type="entry name" value="Spore Coat Polysaccharide Biosynthesis Protein SpsA, Chain A"/>
    <property type="match status" value="1"/>
</dbReference>
<comment type="caution">
    <text evidence="4">The sequence shown here is derived from an EMBL/GenBank/DDBJ whole genome shotgun (WGS) entry which is preliminary data.</text>
</comment>
<accession>A0A0F9LMC7</accession>
<dbReference type="SUPFAM" id="SSF53448">
    <property type="entry name" value="Nucleotide-diphospho-sugar transferases"/>
    <property type="match status" value="1"/>
</dbReference>
<sequence>MKAVILAAGRGTRLKHLTKNKPKCLLEFMGKTLLKRQISTFRRNEITEIIVVTGYQDQKIKAEGVHFIKNEKYADTNMVVSLFKTRKMWDSPIIVSYGDILFEDKVLSSLISSKKDINVVVDLNGKDFFKERLGNDYLSDIESLVLDKDNETITELGSPHPDDSMIQGQYIGLMKFSPKGLEIMSQVYDQYKTKFWNKPWMRSKNFKNAYMTDMLQKIINRGTKVYAVKVVNGWLEFDTVKDYEKYLKAEELLLKVVEMSIKNFIPNLKFSSSNSFHLWRHAIN</sequence>
<feature type="domain" description="MobA-like NTP transferase" evidence="3">
    <location>
        <begin position="3"/>
        <end position="120"/>
    </location>
</feature>